<evidence type="ECO:0000313" key="2">
    <source>
        <dbReference type="EMBL" id="EXZ30491.1"/>
    </source>
</evidence>
<gene>
    <name evidence="2" type="ORF">M136_0307</name>
</gene>
<keyword evidence="1" id="KW-0812">Transmembrane</keyword>
<comment type="caution">
    <text evidence="2">The sequence shown here is derived from an EMBL/GenBank/DDBJ whole genome shotgun (WGS) entry which is preliminary data.</text>
</comment>
<keyword evidence="1" id="KW-1133">Transmembrane helix</keyword>
<evidence type="ECO:0000313" key="3">
    <source>
        <dbReference type="Proteomes" id="UP000022082"/>
    </source>
</evidence>
<dbReference type="EMBL" id="JGDJ01000133">
    <property type="protein sequence ID" value="EXZ30491.1"/>
    <property type="molecule type" value="Genomic_DNA"/>
</dbReference>
<name>A0A016AQA2_BACFG</name>
<feature type="transmembrane region" description="Helical" evidence="1">
    <location>
        <begin position="6"/>
        <end position="31"/>
    </location>
</feature>
<dbReference type="AlphaFoldDB" id="A0A016AQA2"/>
<accession>A0A016AQA2</accession>
<organism evidence="2 3">
    <name type="scientific">Bacteroides fragilis str. S36L11</name>
    <dbReference type="NCBI Taxonomy" id="1339327"/>
    <lineage>
        <taxon>Bacteria</taxon>
        <taxon>Pseudomonadati</taxon>
        <taxon>Bacteroidota</taxon>
        <taxon>Bacteroidia</taxon>
        <taxon>Bacteroidales</taxon>
        <taxon>Bacteroidaceae</taxon>
        <taxon>Bacteroides</taxon>
    </lineage>
</organism>
<sequence>MTSNYPFPLFILLIFVFRKFKKILLCYYLYIGLEKYKLTKK</sequence>
<evidence type="ECO:0000256" key="1">
    <source>
        <dbReference type="SAM" id="Phobius"/>
    </source>
</evidence>
<protein>
    <submittedName>
        <fullName evidence="2">Uncharacterized protein</fullName>
    </submittedName>
</protein>
<keyword evidence="1" id="KW-0472">Membrane</keyword>
<reference evidence="2 3" key="1">
    <citation type="submission" date="2014-02" db="EMBL/GenBank/DDBJ databases">
        <authorList>
            <person name="Sears C."/>
            <person name="Carroll K."/>
            <person name="Sack B.R."/>
            <person name="Qadri F."/>
            <person name="Myers L.L."/>
            <person name="Chung G.-T."/>
            <person name="Escheverria P."/>
            <person name="Fraser C.M."/>
            <person name="Sadzewicz L."/>
            <person name="Shefchek K.A."/>
            <person name="Tallon L."/>
            <person name="Das S.P."/>
            <person name="Daugherty S."/>
            <person name="Mongodin E.F."/>
        </authorList>
    </citation>
    <scope>NUCLEOTIDE SEQUENCE [LARGE SCALE GENOMIC DNA]</scope>
    <source>
        <strain evidence="2 3">S36L11</strain>
    </source>
</reference>
<proteinExistence type="predicted"/>
<feature type="non-terminal residue" evidence="2">
    <location>
        <position position="41"/>
    </location>
</feature>
<dbReference type="Proteomes" id="UP000022082">
    <property type="component" value="Unassembled WGS sequence"/>
</dbReference>